<gene>
    <name evidence="2" type="ORF">FMM80_20350</name>
</gene>
<dbReference type="PANTHER" id="PTHR30344:SF1">
    <property type="entry name" value="6-PHOSPHOGLUCONOLACTONASE"/>
    <property type="match status" value="1"/>
</dbReference>
<accession>A0A9X5CAV4</accession>
<dbReference type="InterPro" id="IPR015943">
    <property type="entry name" value="WD40/YVTN_repeat-like_dom_sf"/>
</dbReference>
<dbReference type="InterPro" id="IPR050282">
    <property type="entry name" value="Cycloisomerase_2"/>
</dbReference>
<dbReference type="RefSeq" id="WP_162205872.1">
    <property type="nucleotide sequence ID" value="NZ_VIRB01000121.1"/>
</dbReference>
<dbReference type="PANTHER" id="PTHR30344">
    <property type="entry name" value="6-PHOSPHOGLUCONOLACTONASE-RELATED"/>
    <property type="match status" value="1"/>
</dbReference>
<reference evidence="2 3" key="1">
    <citation type="submission" date="2019-07" db="EMBL/GenBank/DDBJ databases">
        <title>Draft genome sequences of 15 bacterial species constituting the stable defined intestinal microbiota of the GM15 gnotobiotic mouse model.</title>
        <authorList>
            <person name="Elie C."/>
            <person name="Mathieu A."/>
            <person name="Saliou A."/>
            <person name="Darnaud M."/>
            <person name="Leulier F."/>
            <person name="Tamellini A."/>
        </authorList>
    </citation>
    <scope>NUCLEOTIDE SEQUENCE [LARGE SCALE GENOMIC DNA]</scope>
    <source>
        <strain evidence="3">ASF 502</strain>
    </source>
</reference>
<organism evidence="2 3">
    <name type="scientific">Schaedlerella arabinosiphila</name>
    <dbReference type="NCBI Taxonomy" id="2044587"/>
    <lineage>
        <taxon>Bacteria</taxon>
        <taxon>Bacillati</taxon>
        <taxon>Bacillota</taxon>
        <taxon>Clostridia</taxon>
        <taxon>Lachnospirales</taxon>
        <taxon>Lachnospiraceae</taxon>
        <taxon>Schaedlerella</taxon>
    </lineage>
</organism>
<comment type="caution">
    <text evidence="2">The sequence shown here is derived from an EMBL/GenBank/DDBJ whole genome shotgun (WGS) entry which is preliminary data.</text>
</comment>
<dbReference type="Pfam" id="PF10282">
    <property type="entry name" value="Lactonase"/>
    <property type="match status" value="1"/>
</dbReference>
<dbReference type="Gene3D" id="2.130.10.10">
    <property type="entry name" value="YVTN repeat-like/Quinoprotein amine dehydrogenase"/>
    <property type="match status" value="1"/>
</dbReference>
<sequence length="326" mass="37094">MDFFISGYGDGTSSTLKLYHNDQVIWKDSIPNPSFLCQTDTLLFAAGEFDSHSSITSYRKTNMGYRKISILHIEGKQLCHLSLHKKQRLIVGSCWGSGTFFTLFYHSDGTFGNHSVYKVLPDKKGEISRFHASAFCKNWLFTANMGMDQIICFDIESGICREYSRLNFPRHSGPRHLLLHSHRDILYCITEDSSQLFAVDIQNPGSMKILFYTDLTSPRFSGKCYGSSIAATKSFSDLYAANRGENTIVHFHLDYNGIPEFSHRFSCHGNWPRHLTLLECDSYLAVANQKSNEAVFLRRIPDSGMLSNTPIKKDCHPDISFICEQF</sequence>
<evidence type="ECO:0000256" key="1">
    <source>
        <dbReference type="ARBA" id="ARBA00005564"/>
    </source>
</evidence>
<dbReference type="AlphaFoldDB" id="A0A9X5CAV4"/>
<dbReference type="SUPFAM" id="SSF75011">
    <property type="entry name" value="3-carboxy-cis,cis-mucoante lactonizing enzyme"/>
    <property type="match status" value="1"/>
</dbReference>
<dbReference type="InterPro" id="IPR019405">
    <property type="entry name" value="Lactonase_7-beta_prop"/>
</dbReference>
<dbReference type="Proteomes" id="UP000474104">
    <property type="component" value="Unassembled WGS sequence"/>
</dbReference>
<dbReference type="GO" id="GO:0017057">
    <property type="term" value="F:6-phosphogluconolactonase activity"/>
    <property type="evidence" value="ECO:0007669"/>
    <property type="project" value="TreeGrafter"/>
</dbReference>
<protein>
    <submittedName>
        <fullName evidence="2">Lactonase family protein</fullName>
    </submittedName>
</protein>
<comment type="similarity">
    <text evidence="1">Belongs to the cycloisomerase 2 family.</text>
</comment>
<dbReference type="EMBL" id="VIRB01000121">
    <property type="protein sequence ID" value="NDO70873.1"/>
    <property type="molecule type" value="Genomic_DNA"/>
</dbReference>
<name>A0A9X5CAV4_9FIRM</name>
<evidence type="ECO:0000313" key="2">
    <source>
        <dbReference type="EMBL" id="NDO70873.1"/>
    </source>
</evidence>
<evidence type="ECO:0000313" key="3">
    <source>
        <dbReference type="Proteomes" id="UP000474104"/>
    </source>
</evidence>
<proteinExistence type="inferred from homology"/>